<protein>
    <submittedName>
        <fullName evidence="1">Uncharacterized protein</fullName>
    </submittedName>
</protein>
<accession>A0A645J621</accession>
<dbReference type="AlphaFoldDB" id="A0A645J621"/>
<name>A0A645J621_9ZZZZ</name>
<reference evidence="1" key="1">
    <citation type="submission" date="2019-08" db="EMBL/GenBank/DDBJ databases">
        <authorList>
            <person name="Kucharzyk K."/>
            <person name="Murdoch R.W."/>
            <person name="Higgins S."/>
            <person name="Loffler F."/>
        </authorList>
    </citation>
    <scope>NUCLEOTIDE SEQUENCE</scope>
</reference>
<proteinExistence type="predicted"/>
<evidence type="ECO:0000313" key="1">
    <source>
        <dbReference type="EMBL" id="MPN58149.1"/>
    </source>
</evidence>
<sequence length="81" mass="8991">MAEAVGLYKALWSPEEICITSASQMIAPLEKAIKELENDPEKYKAYNPSNGWGNYDIFVSFCKSVLHTCREHPDAVIEAAG</sequence>
<gene>
    <name evidence="1" type="ORF">SDC9_205850</name>
</gene>
<organism evidence="1">
    <name type="scientific">bioreactor metagenome</name>
    <dbReference type="NCBI Taxonomy" id="1076179"/>
    <lineage>
        <taxon>unclassified sequences</taxon>
        <taxon>metagenomes</taxon>
        <taxon>ecological metagenomes</taxon>
    </lineage>
</organism>
<comment type="caution">
    <text evidence="1">The sequence shown here is derived from an EMBL/GenBank/DDBJ whole genome shotgun (WGS) entry which is preliminary data.</text>
</comment>
<dbReference type="EMBL" id="VSSQ01130533">
    <property type="protein sequence ID" value="MPN58149.1"/>
    <property type="molecule type" value="Genomic_DNA"/>
</dbReference>